<dbReference type="AlphaFoldDB" id="A0A8J7FD99"/>
<dbReference type="Pfam" id="PF13202">
    <property type="entry name" value="EF-hand_5"/>
    <property type="match status" value="1"/>
</dbReference>
<dbReference type="Proteomes" id="UP000640333">
    <property type="component" value="Unassembled WGS sequence"/>
</dbReference>
<comment type="similarity">
    <text evidence="1">Belongs to the recoverin family.</text>
</comment>
<sequence length="185" mass="21144">MTAVTATAAPQSEMMFNVFDTDKNGEISMTEYRNGGMDAEGGNWSEGLSTVCTEHVLKSAEPQLIESFTLLDSNKDKKISRTEFLKNGENIYNQYWDTSFKEADGDNNGKLSRGEFKQQTSTYVETLKKSYADKEIPTECKADMEYWSTYYQEMNQYIDMAFGYLDQNSDGSLSYPEYKGTHLWN</sequence>
<dbReference type="InterPro" id="IPR018247">
    <property type="entry name" value="EF_Hand_1_Ca_BS"/>
</dbReference>
<keyword evidence="3" id="KW-0479">Metal-binding</keyword>
<evidence type="ECO:0000256" key="1">
    <source>
        <dbReference type="ARBA" id="ARBA00006049"/>
    </source>
</evidence>
<evidence type="ECO:0000259" key="6">
    <source>
        <dbReference type="PROSITE" id="PS50222"/>
    </source>
</evidence>
<comment type="caution">
    <text evidence="7">The sequence shown here is derived from an EMBL/GenBank/DDBJ whole genome shotgun (WGS) entry which is preliminary data.</text>
</comment>
<dbReference type="InterPro" id="IPR028846">
    <property type="entry name" value="Recoverin"/>
</dbReference>
<dbReference type="Pfam" id="PF13499">
    <property type="entry name" value="EF-hand_7"/>
    <property type="match status" value="1"/>
</dbReference>
<feature type="domain" description="EF-hand" evidence="6">
    <location>
        <begin position="91"/>
        <end position="126"/>
    </location>
</feature>
<dbReference type="SUPFAM" id="SSF47473">
    <property type="entry name" value="EF-hand"/>
    <property type="match status" value="1"/>
</dbReference>
<evidence type="ECO:0000256" key="2">
    <source>
        <dbReference type="ARBA" id="ARBA00022707"/>
    </source>
</evidence>
<keyword evidence="2" id="KW-0519">Myristate</keyword>
<dbReference type="PROSITE" id="PS00018">
    <property type="entry name" value="EF_HAND_1"/>
    <property type="match status" value="3"/>
</dbReference>
<evidence type="ECO:0000256" key="5">
    <source>
        <dbReference type="ARBA" id="ARBA00023288"/>
    </source>
</evidence>
<dbReference type="PANTHER" id="PTHR23055:SF178">
    <property type="entry name" value="NEUROCALCIN HOMOLOG"/>
    <property type="match status" value="1"/>
</dbReference>
<dbReference type="CDD" id="cd00051">
    <property type="entry name" value="EFh"/>
    <property type="match status" value="1"/>
</dbReference>
<keyword evidence="5" id="KW-0449">Lipoprotein</keyword>
<dbReference type="InterPro" id="IPR011992">
    <property type="entry name" value="EF-hand-dom_pair"/>
</dbReference>
<organism evidence="7 8">
    <name type="scientific">Pontibacterium sinense</name>
    <dbReference type="NCBI Taxonomy" id="2781979"/>
    <lineage>
        <taxon>Bacteria</taxon>
        <taxon>Pseudomonadati</taxon>
        <taxon>Pseudomonadota</taxon>
        <taxon>Gammaproteobacteria</taxon>
        <taxon>Oceanospirillales</taxon>
        <taxon>Oceanospirillaceae</taxon>
        <taxon>Pontibacterium</taxon>
    </lineage>
</organism>
<accession>A0A8J7FD99</accession>
<dbReference type="GO" id="GO:0005509">
    <property type="term" value="F:calcium ion binding"/>
    <property type="evidence" value="ECO:0007669"/>
    <property type="project" value="InterPro"/>
</dbReference>
<gene>
    <name evidence="7" type="ORF">IOQ59_16910</name>
</gene>
<dbReference type="EMBL" id="JADEYS010000020">
    <property type="protein sequence ID" value="MBE9398942.1"/>
    <property type="molecule type" value="Genomic_DNA"/>
</dbReference>
<keyword evidence="8" id="KW-1185">Reference proteome</keyword>
<evidence type="ECO:0000313" key="7">
    <source>
        <dbReference type="EMBL" id="MBE9398942.1"/>
    </source>
</evidence>
<feature type="domain" description="EF-hand" evidence="6">
    <location>
        <begin position="7"/>
        <end position="42"/>
    </location>
</feature>
<protein>
    <submittedName>
        <fullName evidence="7">EF-hand domain-containing protein</fullName>
    </submittedName>
</protein>
<proteinExistence type="inferred from homology"/>
<evidence type="ECO:0000256" key="4">
    <source>
        <dbReference type="ARBA" id="ARBA00022737"/>
    </source>
</evidence>
<evidence type="ECO:0000313" key="8">
    <source>
        <dbReference type="Proteomes" id="UP000640333"/>
    </source>
</evidence>
<dbReference type="Gene3D" id="1.10.238.10">
    <property type="entry name" value="EF-hand"/>
    <property type="match status" value="2"/>
</dbReference>
<dbReference type="PROSITE" id="PS50222">
    <property type="entry name" value="EF_HAND_2"/>
    <property type="match status" value="2"/>
</dbReference>
<reference evidence="7" key="1">
    <citation type="submission" date="2020-10" db="EMBL/GenBank/DDBJ databases">
        <title>Bacterium isolated from coastal waters sediment.</title>
        <authorList>
            <person name="Chen R.-J."/>
            <person name="Lu D.-C."/>
            <person name="Zhu K.-L."/>
            <person name="Du Z.-J."/>
        </authorList>
    </citation>
    <scope>NUCLEOTIDE SEQUENCE</scope>
    <source>
        <strain evidence="7">N1Y112</strain>
    </source>
</reference>
<dbReference type="PANTHER" id="PTHR23055">
    <property type="entry name" value="CALCIUM BINDING PROTEINS"/>
    <property type="match status" value="1"/>
</dbReference>
<dbReference type="SMART" id="SM00054">
    <property type="entry name" value="EFh"/>
    <property type="match status" value="4"/>
</dbReference>
<dbReference type="InterPro" id="IPR002048">
    <property type="entry name" value="EF_hand_dom"/>
</dbReference>
<name>A0A8J7FD99_9GAMM</name>
<evidence type="ECO:0000256" key="3">
    <source>
        <dbReference type="ARBA" id="ARBA00022723"/>
    </source>
</evidence>
<keyword evidence="4" id="KW-0677">Repeat</keyword>